<feature type="region of interest" description="Disordered" evidence="2">
    <location>
        <begin position="274"/>
        <end position="310"/>
    </location>
</feature>
<dbReference type="RefSeq" id="WP_380695325.1">
    <property type="nucleotide sequence ID" value="NZ_JBHRYR010000003.1"/>
</dbReference>
<dbReference type="NCBIfam" id="TIGR03504">
    <property type="entry name" value="FimV_Cterm"/>
    <property type="match status" value="1"/>
</dbReference>
<dbReference type="InterPro" id="IPR020012">
    <property type="entry name" value="LysM_FimV"/>
</dbReference>
<keyword evidence="3" id="KW-0472">Membrane</keyword>
<dbReference type="NCBIfam" id="TIGR03505">
    <property type="entry name" value="FimV_core"/>
    <property type="match status" value="1"/>
</dbReference>
<feature type="domain" description="FimV N-terminal" evidence="4">
    <location>
        <begin position="23"/>
        <end position="129"/>
    </location>
</feature>
<feature type="compositionally biased region" description="Polar residues" evidence="2">
    <location>
        <begin position="141"/>
        <end position="151"/>
    </location>
</feature>
<organism evidence="5 6">
    <name type="scientific">Saccharospirillum mangrovi</name>
    <dbReference type="NCBI Taxonomy" id="2161747"/>
    <lineage>
        <taxon>Bacteria</taxon>
        <taxon>Pseudomonadati</taxon>
        <taxon>Pseudomonadota</taxon>
        <taxon>Gammaproteobacteria</taxon>
        <taxon>Oceanospirillales</taxon>
        <taxon>Saccharospirillaceae</taxon>
        <taxon>Saccharospirillum</taxon>
    </lineage>
</organism>
<evidence type="ECO:0000256" key="2">
    <source>
        <dbReference type="SAM" id="MobiDB-lite"/>
    </source>
</evidence>
<feature type="compositionally biased region" description="Acidic residues" evidence="2">
    <location>
        <begin position="913"/>
        <end position="924"/>
    </location>
</feature>
<protein>
    <submittedName>
        <fullName evidence="5">FimV/HubP family polar landmark protein</fullName>
    </submittedName>
</protein>
<feature type="compositionally biased region" description="Low complexity" evidence="2">
    <location>
        <begin position="283"/>
        <end position="300"/>
    </location>
</feature>
<evidence type="ECO:0000313" key="6">
    <source>
        <dbReference type="Proteomes" id="UP001595617"/>
    </source>
</evidence>
<evidence type="ECO:0000256" key="1">
    <source>
        <dbReference type="SAM" id="Coils"/>
    </source>
</evidence>
<feature type="compositionally biased region" description="Acidic residues" evidence="2">
    <location>
        <begin position="484"/>
        <end position="501"/>
    </location>
</feature>
<dbReference type="EMBL" id="JBHRYR010000003">
    <property type="protein sequence ID" value="MFC3852788.1"/>
    <property type="molecule type" value="Genomic_DNA"/>
</dbReference>
<accession>A0ABV7ZW46</accession>
<keyword evidence="1" id="KW-0175">Coiled coil</keyword>
<feature type="coiled-coil region" evidence="1">
    <location>
        <begin position="331"/>
        <end position="400"/>
    </location>
</feature>
<evidence type="ECO:0000259" key="4">
    <source>
        <dbReference type="Pfam" id="PF25800"/>
    </source>
</evidence>
<evidence type="ECO:0000313" key="5">
    <source>
        <dbReference type="EMBL" id="MFC3852788.1"/>
    </source>
</evidence>
<keyword evidence="3" id="KW-0812">Transmembrane</keyword>
<keyword evidence="3" id="KW-1133">Transmembrane helix</keyword>
<feature type="compositionally biased region" description="Acidic residues" evidence="2">
    <location>
        <begin position="638"/>
        <end position="659"/>
    </location>
</feature>
<evidence type="ECO:0000256" key="3">
    <source>
        <dbReference type="SAM" id="Phobius"/>
    </source>
</evidence>
<reference evidence="6" key="1">
    <citation type="journal article" date="2019" name="Int. J. Syst. Evol. Microbiol.">
        <title>The Global Catalogue of Microorganisms (GCM) 10K type strain sequencing project: providing services to taxonomists for standard genome sequencing and annotation.</title>
        <authorList>
            <consortium name="The Broad Institute Genomics Platform"/>
            <consortium name="The Broad Institute Genome Sequencing Center for Infectious Disease"/>
            <person name="Wu L."/>
            <person name="Ma J."/>
        </authorList>
    </citation>
    <scope>NUCLEOTIDE SEQUENCE [LARGE SCALE GENOMIC DNA]</scope>
    <source>
        <strain evidence="6">IBRC 10765</strain>
    </source>
</reference>
<feature type="region of interest" description="Disordered" evidence="2">
    <location>
        <begin position="136"/>
        <end position="183"/>
    </location>
</feature>
<dbReference type="InterPro" id="IPR020011">
    <property type="entry name" value="FimV_C"/>
</dbReference>
<feature type="transmembrane region" description="Helical" evidence="3">
    <location>
        <begin position="428"/>
        <end position="452"/>
    </location>
</feature>
<dbReference type="Pfam" id="PF25800">
    <property type="entry name" value="FimV_N"/>
    <property type="match status" value="1"/>
</dbReference>
<feature type="region of interest" description="Disordered" evidence="2">
    <location>
        <begin position="479"/>
        <end position="510"/>
    </location>
</feature>
<name>A0ABV7ZW46_9GAMM</name>
<dbReference type="Gene3D" id="1.25.40.10">
    <property type="entry name" value="Tetratricopeptide repeat domain"/>
    <property type="match status" value="1"/>
</dbReference>
<feature type="compositionally biased region" description="Basic and acidic residues" evidence="2">
    <location>
        <begin position="898"/>
        <end position="910"/>
    </location>
</feature>
<feature type="compositionally biased region" description="Low complexity" evidence="2">
    <location>
        <begin position="152"/>
        <end position="175"/>
    </location>
</feature>
<dbReference type="InterPro" id="IPR057840">
    <property type="entry name" value="FimV_N"/>
</dbReference>
<feature type="region of interest" description="Disordered" evidence="2">
    <location>
        <begin position="897"/>
        <end position="939"/>
    </location>
</feature>
<sequence length="996" mass="107733">MARLSAVVSAITFLFMASLASAVGLGEITLRSALTEPLDAQIRITSPGDLSPEELTARLASAAEFSRAGIERPLFLTELRFNVAERDGQFWVDVTSANPVEEPFLDFLVELAWPGGRLLREYTLLLDPPVFAPGEAPAQVFQGQDPSFSQQAPTPTVETAPPVAPSVETPAVQEPVEPPTVPPTVAREETLADDQYRVLNNDTLWEIALQARSDATQTPQQIMLAIQDLNPDAFINNNINRVKAGSLLTLPNGEQVLVRSQAQAVQEVDRQNRAFRGLPPPGQQQATASGDAASATASSTPRNPDGFLEIVGSASDASEGTADGATQQAELARVQNELAIQQELNDELRRQNEQQLSRLNELEEQVRLLTQMMELQSAAAAEMQEAARALQQQAQANQQMSPAAPVLEPQPAVSFMDRAMQVWNRLSAWLMIPTNALIVALGAVLALGLILLARRRRDAVEDEVEELLDDAEDVLLHDDPYQDLADEDTDYTEDELSDDVEPVTSAQESNPSVAEALENAELYMAFQRHDEAETVLKQALAEEPANRDVRLKLLELYAETGRVDEFDALAAELTPAEKDDVARLRSVMQKLGTGLGVGAGSAAFASAVETPAEEDFADLDLDLDMDDDASWSASASTDSDDAFDLDMASDPDALADTEDDLDLSDALNDDFDKELDEALSEELTDLVMPTLAEDDEDSDLDLDLSDMDVPDLNVPELDDEADIPLVDVPANPSAAIDEDDLDPEIAAALATTEADAHLDTELDELGDLSDLDLDALSLDDAEEDVLDVASLLEEDDEPVDEPLRSASMDDDFSKSLSDTLDELSDEPEQGVSAATVPYVADEEDSGLDDDGFADLGELDDLDDMLDTERFVESSGETPLTEGGLDDFDLQDDVMSFSARDDVDTGEERPADVGLDDLSELDEMAEAGGTSGAAESDEWDDDFDFLAGSDEIATKLDLARAYIDMDDVEGAKDILNEVVEEGNEEQKAAAEALLRKL</sequence>
<gene>
    <name evidence="5" type="ORF">ACFOOG_08080</name>
</gene>
<dbReference type="Gene3D" id="1.20.58.2200">
    <property type="match status" value="1"/>
</dbReference>
<feature type="region of interest" description="Disordered" evidence="2">
    <location>
        <begin position="792"/>
        <end position="832"/>
    </location>
</feature>
<dbReference type="InterPro" id="IPR038440">
    <property type="entry name" value="FimV_C_sf"/>
</dbReference>
<comment type="caution">
    <text evidence="5">The sequence shown here is derived from an EMBL/GenBank/DDBJ whole genome shotgun (WGS) entry which is preliminary data.</text>
</comment>
<feature type="region of interest" description="Disordered" evidence="2">
    <location>
        <begin position="630"/>
        <end position="659"/>
    </location>
</feature>
<feature type="compositionally biased region" description="Acidic residues" evidence="2">
    <location>
        <begin position="819"/>
        <end position="828"/>
    </location>
</feature>
<dbReference type="InterPro" id="IPR011990">
    <property type="entry name" value="TPR-like_helical_dom_sf"/>
</dbReference>
<dbReference type="SUPFAM" id="SSF48452">
    <property type="entry name" value="TPR-like"/>
    <property type="match status" value="1"/>
</dbReference>
<keyword evidence="6" id="KW-1185">Reference proteome</keyword>
<proteinExistence type="predicted"/>
<dbReference type="Pfam" id="PF14559">
    <property type="entry name" value="TPR_19"/>
    <property type="match status" value="1"/>
</dbReference>
<dbReference type="Proteomes" id="UP001595617">
    <property type="component" value="Unassembled WGS sequence"/>
</dbReference>